<dbReference type="RefSeq" id="WP_185035405.1">
    <property type="nucleotide sequence ID" value="NZ_JACHMQ010000001.1"/>
</dbReference>
<feature type="region of interest" description="Disordered" evidence="1">
    <location>
        <begin position="84"/>
        <end position="265"/>
    </location>
</feature>
<accession>A0A7X0L2T8</accession>
<feature type="compositionally biased region" description="Low complexity" evidence="1">
    <location>
        <begin position="138"/>
        <end position="147"/>
    </location>
</feature>
<dbReference type="Proteomes" id="UP000546324">
    <property type="component" value="Unassembled WGS sequence"/>
</dbReference>
<proteinExistence type="predicted"/>
<evidence type="ECO:0000313" key="2">
    <source>
        <dbReference type="EMBL" id="MBB6399589.1"/>
    </source>
</evidence>
<evidence type="ECO:0000313" key="3">
    <source>
        <dbReference type="Proteomes" id="UP000546324"/>
    </source>
</evidence>
<name>A0A7X0L2T8_9ACTN</name>
<organism evidence="2 3">
    <name type="scientific">Actinomadura coerulea</name>
    <dbReference type="NCBI Taxonomy" id="46159"/>
    <lineage>
        <taxon>Bacteria</taxon>
        <taxon>Bacillati</taxon>
        <taxon>Actinomycetota</taxon>
        <taxon>Actinomycetes</taxon>
        <taxon>Streptosporangiales</taxon>
        <taxon>Thermomonosporaceae</taxon>
        <taxon>Actinomadura</taxon>
    </lineage>
</organism>
<reference evidence="2 3" key="1">
    <citation type="submission" date="2020-08" db="EMBL/GenBank/DDBJ databases">
        <title>Sequencing the genomes of 1000 actinobacteria strains.</title>
        <authorList>
            <person name="Klenk H.-P."/>
        </authorList>
    </citation>
    <scope>NUCLEOTIDE SEQUENCE [LARGE SCALE GENOMIC DNA]</scope>
    <source>
        <strain evidence="2 3">DSM 43675</strain>
    </source>
</reference>
<dbReference type="AlphaFoldDB" id="A0A7X0L2T8"/>
<keyword evidence="3" id="KW-1185">Reference proteome</keyword>
<sequence>MQCPTCGNDTPGTLGKCSHCEAPIDVYSVGPAVPLASPVAEAAPAGVPGGADLTMTAPPSWASGPQGAPEPPAQLRLSAEPPIRVPAEPPAIASAPTPAVASPLPAPDPDDTAAWTFDPDADDDSGAFAAPPSQSPWAGGQQAPPAAEHQSPASASNPFGLQDQAPRSESIVPDSWFAQPRKPEAPDTDATQAWGQQPPGGPQFPAHPDAEATQIAPGAGTGLAVPGAQGFGDDLDQTRMDPGSPMGAPAPMGGMGNMGQGPMPTMQMQHGPMNQGPMQQGPMNQGPLQQGPMSPGPMNQGPMGPGMQPMGAMGPGDPAYGGYPPGQFPPGGPDQGRSGTSKPLIAAVAALVTVAVGAVAFVAWPSGDDSPTGGDPSPAASQKQVAQKNAIPPEMKQQAAVLNGILNDSVATRRVLAGALGRAGKCKTLPQAIQGFQTVAQRRTNQMRRTQGLKVDKLANGERLRGSLHQALGASLQVDQVLLKWAQTNQRKCKGKPRPSAAQVPGRADAERRATAAKKQFVVLWNPVAKKTDQPQRSWKRV</sequence>
<comment type="caution">
    <text evidence="2">The sequence shown here is derived from an EMBL/GenBank/DDBJ whole genome shotgun (WGS) entry which is preliminary data.</text>
</comment>
<dbReference type="EMBL" id="JACHMQ010000001">
    <property type="protein sequence ID" value="MBB6399589.1"/>
    <property type="molecule type" value="Genomic_DNA"/>
</dbReference>
<feature type="compositionally biased region" description="Low complexity" evidence="1">
    <location>
        <begin position="310"/>
        <end position="322"/>
    </location>
</feature>
<feature type="region of interest" description="Disordered" evidence="1">
    <location>
        <begin position="55"/>
        <end position="74"/>
    </location>
</feature>
<feature type="region of interest" description="Disordered" evidence="1">
    <location>
        <begin position="492"/>
        <end position="513"/>
    </location>
</feature>
<feature type="region of interest" description="Disordered" evidence="1">
    <location>
        <begin position="367"/>
        <end position="390"/>
    </location>
</feature>
<gene>
    <name evidence="2" type="ORF">BKA00_006503</name>
</gene>
<feature type="compositionally biased region" description="Low complexity" evidence="1">
    <location>
        <begin position="242"/>
        <end position="252"/>
    </location>
</feature>
<evidence type="ECO:0000256" key="1">
    <source>
        <dbReference type="SAM" id="MobiDB-lite"/>
    </source>
</evidence>
<protein>
    <submittedName>
        <fullName evidence="2">Uncharacterized protein</fullName>
    </submittedName>
</protein>
<feature type="region of interest" description="Disordered" evidence="1">
    <location>
        <begin position="310"/>
        <end position="340"/>
    </location>
</feature>